<evidence type="ECO:0000256" key="2">
    <source>
        <dbReference type="ARBA" id="ARBA00022729"/>
    </source>
</evidence>
<keyword evidence="3" id="KW-0574">Periplasm</keyword>
<dbReference type="Pfam" id="PF07940">
    <property type="entry name" value="Hepar_II_III_C"/>
    <property type="match status" value="1"/>
</dbReference>
<evidence type="ECO:0000259" key="6">
    <source>
        <dbReference type="Pfam" id="PF16889"/>
    </source>
</evidence>
<keyword evidence="2" id="KW-0732">Signal</keyword>
<name>A0A518IQ46_9BACT</name>
<dbReference type="PANTHER" id="PTHR39210">
    <property type="entry name" value="HEPARIN-SULFATE LYASE"/>
    <property type="match status" value="1"/>
</dbReference>
<dbReference type="Proteomes" id="UP000316770">
    <property type="component" value="Chromosome"/>
</dbReference>
<keyword evidence="4 7" id="KW-0456">Lyase</keyword>
<evidence type="ECO:0000256" key="1">
    <source>
        <dbReference type="ARBA" id="ARBA00004418"/>
    </source>
</evidence>
<dbReference type="GO" id="GO:0042597">
    <property type="term" value="C:periplasmic space"/>
    <property type="evidence" value="ECO:0007669"/>
    <property type="project" value="UniProtKB-SubCell"/>
</dbReference>
<keyword evidence="8" id="KW-1185">Reference proteome</keyword>
<reference evidence="7 8" key="1">
    <citation type="submission" date="2019-02" db="EMBL/GenBank/DDBJ databases">
        <title>Deep-cultivation of Planctomycetes and their phenomic and genomic characterization uncovers novel biology.</title>
        <authorList>
            <person name="Wiegand S."/>
            <person name="Jogler M."/>
            <person name="Boedeker C."/>
            <person name="Pinto D."/>
            <person name="Vollmers J."/>
            <person name="Rivas-Marin E."/>
            <person name="Kohn T."/>
            <person name="Peeters S.H."/>
            <person name="Heuer A."/>
            <person name="Rast P."/>
            <person name="Oberbeckmann S."/>
            <person name="Bunk B."/>
            <person name="Jeske O."/>
            <person name="Meyerdierks A."/>
            <person name="Storesund J.E."/>
            <person name="Kallscheuer N."/>
            <person name="Luecker S."/>
            <person name="Lage O.M."/>
            <person name="Pohl T."/>
            <person name="Merkel B.J."/>
            <person name="Hornburger P."/>
            <person name="Mueller R.-W."/>
            <person name="Bruemmer F."/>
            <person name="Labrenz M."/>
            <person name="Spormann A.M."/>
            <person name="Op den Camp H."/>
            <person name="Overmann J."/>
            <person name="Amann R."/>
            <person name="Jetten M.S.M."/>
            <person name="Mascher T."/>
            <person name="Medema M.H."/>
            <person name="Devos D.P."/>
            <person name="Kaster A.-K."/>
            <person name="Ovreas L."/>
            <person name="Rohde M."/>
            <person name="Galperin M.Y."/>
            <person name="Jogler C."/>
        </authorList>
    </citation>
    <scope>NUCLEOTIDE SEQUENCE [LARGE SCALE GENOMIC DNA]</scope>
    <source>
        <strain evidence="7 8">Mal33</strain>
    </source>
</reference>
<evidence type="ECO:0000313" key="8">
    <source>
        <dbReference type="Proteomes" id="UP000316770"/>
    </source>
</evidence>
<sequence>MNVLALPRTFRTLKHLHWSQLTMRAWRTAQRRLLRPKRLALDAAVHVNPQAFPTPPEFNASCPRGEELVEMLDRGELRLLNQTCSFGSGKWDWRLGQVDEHRLWTVTLHYHQWMYELAKVAVQPSAVGSNAMRLWTESLTDWLESCDYDQPGTQPLAWNSYAIATRLGWSIRSWRLLSGASIQLDPSLENRWRDCLYRQATHLSRNIEWDLRANHLLRDAVGLAWAGRFFDTDRSRRWLETAQRIAVQQAKEQVLDDGSHFELSPFYHLEVMDDWLSLAILLPHAECRQVMCKTWKRSAEYAAWLCHPDGKVAQFNDGAAIDAAATLAHGKAIGEGTSITPCQGGRHFPDSGVAVWRGEPWTIFWDVGDVGPDCQPGHAQADTLNIECSFKGQRLFVDPGCYSYDNNENRRYDRATRSHNTVCVDGTDSSEVWHIFRVGRRARPSDVQIHFDDTGLTGTATHDGYRHLPGSPTHRRQIQMDRDQKILISDSITGTGEHEVEGGWLLDPRWTATAVADGWTLSSGEETLQLKISSQQTLQLAMQPSPYHPDYGVEIQTIRLSWQYSGSLPLHVRCEVSP</sequence>
<dbReference type="Gene3D" id="1.50.10.100">
    <property type="entry name" value="Chondroitin AC/alginate lyase"/>
    <property type="match status" value="1"/>
</dbReference>
<protein>
    <submittedName>
        <fullName evidence="7">Heparin-sulfate lyase</fullName>
        <ecNumber evidence="7">4.2.2.8</ecNumber>
    </submittedName>
</protein>
<dbReference type="Gene3D" id="2.70.98.70">
    <property type="match status" value="1"/>
</dbReference>
<feature type="domain" description="Heparin-sulfate lyase N-terminal" evidence="6">
    <location>
        <begin position="90"/>
        <end position="326"/>
    </location>
</feature>
<accession>A0A518IQ46</accession>
<proteinExistence type="predicted"/>
<dbReference type="InterPro" id="IPR012480">
    <property type="entry name" value="Hepar_II_III_C"/>
</dbReference>
<dbReference type="SUPFAM" id="SSF48230">
    <property type="entry name" value="Chondroitin AC/alginate lyase"/>
    <property type="match status" value="1"/>
</dbReference>
<evidence type="ECO:0000259" key="5">
    <source>
        <dbReference type="Pfam" id="PF07940"/>
    </source>
</evidence>
<evidence type="ECO:0000256" key="4">
    <source>
        <dbReference type="ARBA" id="ARBA00023239"/>
    </source>
</evidence>
<evidence type="ECO:0000313" key="7">
    <source>
        <dbReference type="EMBL" id="QDV55211.1"/>
    </source>
</evidence>
<dbReference type="InterPro" id="IPR031680">
    <property type="entry name" value="Hepar_II_III_N"/>
</dbReference>
<feature type="domain" description="Heparinase II/III-like C-terminal" evidence="5">
    <location>
        <begin position="345"/>
        <end position="560"/>
    </location>
</feature>
<dbReference type="Pfam" id="PF16889">
    <property type="entry name" value="Hepar_II_III_N"/>
    <property type="match status" value="1"/>
</dbReference>
<evidence type="ECO:0000256" key="3">
    <source>
        <dbReference type="ARBA" id="ARBA00022764"/>
    </source>
</evidence>
<dbReference type="InterPro" id="IPR008929">
    <property type="entry name" value="Chondroitin_lyas"/>
</dbReference>
<dbReference type="PANTHER" id="PTHR39210:SF1">
    <property type="entry name" value="HEPARIN-SULFATE LYASE"/>
    <property type="match status" value="1"/>
</dbReference>
<gene>
    <name evidence="7" type="primary">hepC</name>
    <name evidence="7" type="ORF">Mal33_11810</name>
</gene>
<dbReference type="EMBL" id="CP036318">
    <property type="protein sequence ID" value="QDV55211.1"/>
    <property type="molecule type" value="Genomic_DNA"/>
</dbReference>
<organism evidence="7 8">
    <name type="scientific">Rosistilla oblonga</name>
    <dbReference type="NCBI Taxonomy" id="2527990"/>
    <lineage>
        <taxon>Bacteria</taxon>
        <taxon>Pseudomonadati</taxon>
        <taxon>Planctomycetota</taxon>
        <taxon>Planctomycetia</taxon>
        <taxon>Pirellulales</taxon>
        <taxon>Pirellulaceae</taxon>
        <taxon>Rosistilla</taxon>
    </lineage>
</organism>
<dbReference type="EC" id="4.2.2.8" evidence="7"/>
<comment type="subcellular location">
    <subcellularLocation>
        <location evidence="1">Periplasm</location>
    </subcellularLocation>
</comment>
<dbReference type="AlphaFoldDB" id="A0A518IQ46"/>
<dbReference type="GO" id="GO:0015021">
    <property type="term" value="F:heparin-sulfate lyase activity"/>
    <property type="evidence" value="ECO:0007669"/>
    <property type="project" value="UniProtKB-EC"/>
</dbReference>